<accession>A0ABV7T8Y7</accession>
<dbReference type="RefSeq" id="WP_386365677.1">
    <property type="nucleotide sequence ID" value="NZ_JBHRXZ010000022.1"/>
</dbReference>
<keyword evidence="1" id="KW-0479">Metal-binding</keyword>
<dbReference type="EMBL" id="JBHRXZ010000022">
    <property type="protein sequence ID" value="MFC3608805.1"/>
    <property type="molecule type" value="Genomic_DNA"/>
</dbReference>
<dbReference type="InterPro" id="IPR029068">
    <property type="entry name" value="Glyas_Bleomycin-R_OHBP_Dase"/>
</dbReference>
<evidence type="ECO:0000313" key="3">
    <source>
        <dbReference type="EMBL" id="MFC3608805.1"/>
    </source>
</evidence>
<keyword evidence="4" id="KW-1185">Reference proteome</keyword>
<dbReference type="PANTHER" id="PTHR43048">
    <property type="entry name" value="METHYLMALONYL-COA EPIMERASE"/>
    <property type="match status" value="1"/>
</dbReference>
<dbReference type="InterPro" id="IPR037523">
    <property type="entry name" value="VOC_core"/>
</dbReference>
<evidence type="ECO:0000313" key="4">
    <source>
        <dbReference type="Proteomes" id="UP001595630"/>
    </source>
</evidence>
<organism evidence="3 4">
    <name type="scientific">Stutzerimonas tarimensis</name>
    <dbReference type="NCBI Taxonomy" id="1507735"/>
    <lineage>
        <taxon>Bacteria</taxon>
        <taxon>Pseudomonadati</taxon>
        <taxon>Pseudomonadota</taxon>
        <taxon>Gammaproteobacteria</taxon>
        <taxon>Pseudomonadales</taxon>
        <taxon>Pseudomonadaceae</taxon>
        <taxon>Stutzerimonas</taxon>
    </lineage>
</organism>
<name>A0ABV7T8Y7_9GAMM</name>
<dbReference type="InterPro" id="IPR004360">
    <property type="entry name" value="Glyas_Fos-R_dOase_dom"/>
</dbReference>
<sequence>MPQNFHHVAISTPDLERALGFYRDLLGLEVLSDARWPAGSERINQVLGLPDTAARTVMLQGGNLCIELFQFDLPAQPAPASDLRPVHHYGITHFCLDVKGIDEVYARLLAAGIRFHAPPQDFGEVRATYARDPDGNVFELQEILCATQPQGQTMTDIAALQAQVQRLSDLEEIGPPRYRYAYLANIVNGVPGDPEAFSARFTSDGTLDFGLAIA</sequence>
<dbReference type="Gene3D" id="3.10.180.10">
    <property type="entry name" value="2,3-Dihydroxybiphenyl 1,2-Dioxygenase, domain 1"/>
    <property type="match status" value="1"/>
</dbReference>
<reference evidence="4" key="1">
    <citation type="journal article" date="2019" name="Int. J. Syst. Evol. Microbiol.">
        <title>The Global Catalogue of Microorganisms (GCM) 10K type strain sequencing project: providing services to taxonomists for standard genome sequencing and annotation.</title>
        <authorList>
            <consortium name="The Broad Institute Genomics Platform"/>
            <consortium name="The Broad Institute Genome Sequencing Center for Infectious Disease"/>
            <person name="Wu L."/>
            <person name="Ma J."/>
        </authorList>
    </citation>
    <scope>NUCLEOTIDE SEQUENCE [LARGE SCALE GENOMIC DNA]</scope>
    <source>
        <strain evidence="4">KCTC 42447</strain>
    </source>
</reference>
<dbReference type="PROSITE" id="PS51819">
    <property type="entry name" value="VOC"/>
    <property type="match status" value="1"/>
</dbReference>
<comment type="caution">
    <text evidence="3">The sequence shown here is derived from an EMBL/GenBank/DDBJ whole genome shotgun (WGS) entry which is preliminary data.</text>
</comment>
<gene>
    <name evidence="3" type="ORF">ACFOMF_13540</name>
</gene>
<dbReference type="PANTHER" id="PTHR43048:SF3">
    <property type="entry name" value="METHYLMALONYL-COA EPIMERASE, MITOCHONDRIAL"/>
    <property type="match status" value="1"/>
</dbReference>
<evidence type="ECO:0000259" key="2">
    <source>
        <dbReference type="PROSITE" id="PS51819"/>
    </source>
</evidence>
<proteinExistence type="predicted"/>
<protein>
    <submittedName>
        <fullName evidence="3">VOC family protein</fullName>
    </submittedName>
</protein>
<evidence type="ECO:0000256" key="1">
    <source>
        <dbReference type="ARBA" id="ARBA00022723"/>
    </source>
</evidence>
<dbReference type="Proteomes" id="UP001595630">
    <property type="component" value="Unassembled WGS sequence"/>
</dbReference>
<dbReference type="Pfam" id="PF00903">
    <property type="entry name" value="Glyoxalase"/>
    <property type="match status" value="1"/>
</dbReference>
<dbReference type="InterPro" id="IPR051785">
    <property type="entry name" value="MMCE/EMCE_epimerase"/>
</dbReference>
<dbReference type="SUPFAM" id="SSF54593">
    <property type="entry name" value="Glyoxalase/Bleomycin resistance protein/Dihydroxybiphenyl dioxygenase"/>
    <property type="match status" value="1"/>
</dbReference>
<feature type="domain" description="VOC" evidence="2">
    <location>
        <begin position="4"/>
        <end position="143"/>
    </location>
</feature>